<name>A0A1I2J0B1_9ACTN</name>
<dbReference type="Gene3D" id="3.40.640.10">
    <property type="entry name" value="Type I PLP-dependent aspartate aminotransferase-like (Major domain)"/>
    <property type="match status" value="1"/>
</dbReference>
<evidence type="ECO:0000256" key="3">
    <source>
        <dbReference type="ARBA" id="ARBA00022898"/>
    </source>
</evidence>
<accession>A0A1I2J0B1</accession>
<evidence type="ECO:0000256" key="6">
    <source>
        <dbReference type="SAM" id="MobiDB-lite"/>
    </source>
</evidence>
<protein>
    <recommendedName>
        <fullName evidence="2">cysteine-S-conjugate beta-lyase</fullName>
        <ecNumber evidence="2">4.4.1.13</ecNumber>
    </recommendedName>
</protein>
<dbReference type="InterPro" id="IPR015424">
    <property type="entry name" value="PyrdxlP-dep_Trfase"/>
</dbReference>
<evidence type="ECO:0000256" key="4">
    <source>
        <dbReference type="ARBA" id="ARBA00023239"/>
    </source>
</evidence>
<proteinExistence type="inferred from homology"/>
<comment type="cofactor">
    <cofactor evidence="1">
        <name>pyridoxal 5'-phosphate</name>
        <dbReference type="ChEBI" id="CHEBI:597326"/>
    </cofactor>
</comment>
<dbReference type="GO" id="GO:0047804">
    <property type="term" value="F:cysteine-S-conjugate beta-lyase activity"/>
    <property type="evidence" value="ECO:0007669"/>
    <property type="project" value="UniProtKB-EC"/>
</dbReference>
<dbReference type="PANTHER" id="PTHR43525:SF2">
    <property type="entry name" value="CYSTATHIONINE BETA-LYASE-RELATED"/>
    <property type="match status" value="1"/>
</dbReference>
<dbReference type="SUPFAM" id="SSF53383">
    <property type="entry name" value="PLP-dependent transferases"/>
    <property type="match status" value="1"/>
</dbReference>
<evidence type="ECO:0000256" key="5">
    <source>
        <dbReference type="ARBA" id="ARBA00037974"/>
    </source>
</evidence>
<feature type="domain" description="Aminotransferase class I/classII large" evidence="7">
    <location>
        <begin position="64"/>
        <end position="401"/>
    </location>
</feature>
<dbReference type="AlphaFoldDB" id="A0A1I2J0B1"/>
<feature type="region of interest" description="Disordered" evidence="6">
    <location>
        <begin position="1"/>
        <end position="23"/>
    </location>
</feature>
<comment type="similarity">
    <text evidence="5">Belongs to the class-II pyridoxal-phosphate-dependent aminotransferase family. MalY/PatB cystathionine beta-lyase subfamily.</text>
</comment>
<feature type="compositionally biased region" description="Acidic residues" evidence="6">
    <location>
        <begin position="1"/>
        <end position="10"/>
    </location>
</feature>
<keyword evidence="4 8" id="KW-0456">Lyase</keyword>
<evidence type="ECO:0000313" key="8">
    <source>
        <dbReference type="EMBL" id="SFF46697.1"/>
    </source>
</evidence>
<dbReference type="InterPro" id="IPR004839">
    <property type="entry name" value="Aminotransferase_I/II_large"/>
</dbReference>
<dbReference type="PANTHER" id="PTHR43525">
    <property type="entry name" value="PROTEIN MALY"/>
    <property type="match status" value="1"/>
</dbReference>
<dbReference type="EMBL" id="FOND01000014">
    <property type="protein sequence ID" value="SFF46697.1"/>
    <property type="molecule type" value="Genomic_DNA"/>
</dbReference>
<gene>
    <name evidence="8" type="ORF">SAMN05216574_11489</name>
</gene>
<organism evidence="8 9">
    <name type="scientific">Blastococcus tunisiensis</name>
    <dbReference type="NCBI Taxonomy" id="1798228"/>
    <lineage>
        <taxon>Bacteria</taxon>
        <taxon>Bacillati</taxon>
        <taxon>Actinomycetota</taxon>
        <taxon>Actinomycetes</taxon>
        <taxon>Geodermatophilales</taxon>
        <taxon>Geodermatophilaceae</taxon>
        <taxon>Blastococcus</taxon>
    </lineage>
</organism>
<evidence type="ECO:0000259" key="7">
    <source>
        <dbReference type="Pfam" id="PF00155"/>
    </source>
</evidence>
<keyword evidence="3" id="KW-0663">Pyridoxal phosphate</keyword>
<dbReference type="Pfam" id="PF00155">
    <property type="entry name" value="Aminotran_1_2"/>
    <property type="match status" value="1"/>
</dbReference>
<dbReference type="Gene3D" id="3.90.1150.10">
    <property type="entry name" value="Aspartate Aminotransferase, domain 1"/>
    <property type="match status" value="1"/>
</dbReference>
<reference evidence="9" key="1">
    <citation type="submission" date="2016-10" db="EMBL/GenBank/DDBJ databases">
        <authorList>
            <person name="Varghese N."/>
            <person name="Submissions S."/>
        </authorList>
    </citation>
    <scope>NUCLEOTIDE SEQUENCE [LARGE SCALE GENOMIC DNA]</scope>
    <source>
        <strain evidence="9">DSM 46838</strain>
    </source>
</reference>
<dbReference type="EC" id="4.4.1.13" evidence="2"/>
<dbReference type="STRING" id="1798228.SAMN05216574_11489"/>
<sequence>MPDTGDGEDAMTERAEDGGPVGAGAAAFDAASFDRVSEEALRGAGSLKWTRYGPAIGAFVAEMDVGTAPAVTAALHEAVEHGRLGYLTPEAAADMARACADWQRRRYGWEVPAERITPLADVVAGLQVAIERFTPPGSAVVLPTPAYMPFRAVPGLLGRELVEVPMVERNGRAGYDLDGIARAFDGGARLLVHVNPHNPTGRVFTAEEQLDLAAVVDAAGARVFSDEIHAPLVLPGAVHRPYASLSPVTAGHAVTATSASKAWNLPGLKAAQLILGNPEDAAAWERVGWLHTHGASTPGVLAGTAAYDAGGDWLDGVLAYLDGNRAHLAALLAEHLPDVRWTPPEGTYLAWLDCRALGLPVSSGEFFLDRAGVALVDGPECGAPGTGHVRLNFATPRPVLTTIVRRMADAVRTG</sequence>
<evidence type="ECO:0000256" key="1">
    <source>
        <dbReference type="ARBA" id="ARBA00001933"/>
    </source>
</evidence>
<evidence type="ECO:0000313" key="9">
    <source>
        <dbReference type="Proteomes" id="UP000198589"/>
    </source>
</evidence>
<dbReference type="Proteomes" id="UP000198589">
    <property type="component" value="Unassembled WGS sequence"/>
</dbReference>
<dbReference type="GO" id="GO:0030170">
    <property type="term" value="F:pyridoxal phosphate binding"/>
    <property type="evidence" value="ECO:0007669"/>
    <property type="project" value="InterPro"/>
</dbReference>
<dbReference type="CDD" id="cd00609">
    <property type="entry name" value="AAT_like"/>
    <property type="match status" value="1"/>
</dbReference>
<dbReference type="InterPro" id="IPR051798">
    <property type="entry name" value="Class-II_PLP-Dep_Aminotrans"/>
</dbReference>
<keyword evidence="9" id="KW-1185">Reference proteome</keyword>
<dbReference type="InterPro" id="IPR015421">
    <property type="entry name" value="PyrdxlP-dep_Trfase_major"/>
</dbReference>
<dbReference type="InterPro" id="IPR015422">
    <property type="entry name" value="PyrdxlP-dep_Trfase_small"/>
</dbReference>
<evidence type="ECO:0000256" key="2">
    <source>
        <dbReference type="ARBA" id="ARBA00012224"/>
    </source>
</evidence>